<evidence type="ECO:0000313" key="4">
    <source>
        <dbReference type="Proteomes" id="UP000288805"/>
    </source>
</evidence>
<protein>
    <recommendedName>
        <fullName evidence="2">Endonuclease/exonuclease/phosphatase domain-containing protein</fullName>
    </recommendedName>
</protein>
<keyword evidence="1" id="KW-0732">Signal</keyword>
<evidence type="ECO:0000256" key="1">
    <source>
        <dbReference type="SAM" id="SignalP"/>
    </source>
</evidence>
<feature type="signal peptide" evidence="1">
    <location>
        <begin position="1"/>
        <end position="25"/>
    </location>
</feature>
<sequence length="442" mass="50841">MMGNQEGKLLWSLLKLRILSWNVIGLHDPDKRMVIKSMVRKHKPDLVSFQETKMKEMSDRFVRSLGVGMNLGWVSLNARGTAGGVLLLWDKRVLKGWSLLKGRERRELWEELAAIKGLWNEPWYIAGNFNLVQFPRETSNGRQMSTAMREFSSFIDEFKQIDPSLGGGAYTWSRGEEDCEGGKSSLVLAKKLQALKCDMNNKVFGNVSTRKDVALEQLNHWNNLEGLRPFSWEETNTVTSPSLKKLPRGRNQGLNGRKKEKKGFLEILTPWTMRPWRGRFREEVTKALSDLRGDKALRPDGFKLAFWKFCWPTVGVIAAHKTASMADLWGRQGGEGRCWEVQELEDSLVWKKDGKGKFNVKSYYSNLGKIFNNGLCKDIEELADRVLIHCGKMRELWTLLLSSFELVWVFPASMRNLFMEWKVTGLGKKRKAVWRLAPTCLF</sequence>
<feature type="domain" description="Endonuclease/exonuclease/phosphatase" evidence="2">
    <location>
        <begin position="19"/>
        <end position="143"/>
    </location>
</feature>
<dbReference type="InterPro" id="IPR005135">
    <property type="entry name" value="Endo/exonuclease/phosphatase"/>
</dbReference>
<dbReference type="Gene3D" id="3.60.10.10">
    <property type="entry name" value="Endonuclease/exonuclease/phosphatase"/>
    <property type="match status" value="1"/>
</dbReference>
<dbReference type="GO" id="GO:0003824">
    <property type="term" value="F:catalytic activity"/>
    <property type="evidence" value="ECO:0007669"/>
    <property type="project" value="InterPro"/>
</dbReference>
<gene>
    <name evidence="3" type="ORF">CK203_041360</name>
</gene>
<organism evidence="3 4">
    <name type="scientific">Vitis vinifera</name>
    <name type="common">Grape</name>
    <dbReference type="NCBI Taxonomy" id="29760"/>
    <lineage>
        <taxon>Eukaryota</taxon>
        <taxon>Viridiplantae</taxon>
        <taxon>Streptophyta</taxon>
        <taxon>Embryophyta</taxon>
        <taxon>Tracheophyta</taxon>
        <taxon>Spermatophyta</taxon>
        <taxon>Magnoliopsida</taxon>
        <taxon>eudicotyledons</taxon>
        <taxon>Gunneridae</taxon>
        <taxon>Pentapetalae</taxon>
        <taxon>rosids</taxon>
        <taxon>Vitales</taxon>
        <taxon>Vitaceae</taxon>
        <taxon>Viteae</taxon>
        <taxon>Vitis</taxon>
    </lineage>
</organism>
<accession>A0A438H6H5</accession>
<dbReference type="EMBL" id="QGNW01000273">
    <property type="protein sequence ID" value="RVW79901.1"/>
    <property type="molecule type" value="Genomic_DNA"/>
</dbReference>
<feature type="chain" id="PRO_5019574213" description="Endonuclease/exonuclease/phosphatase domain-containing protein" evidence="1">
    <location>
        <begin position="26"/>
        <end position="442"/>
    </location>
</feature>
<name>A0A438H6H5_VITVI</name>
<dbReference type="PANTHER" id="PTHR35218:SF7">
    <property type="entry name" value="ENDONUCLEASE_EXONUCLEASE_PHOSPHATASE"/>
    <property type="match status" value="1"/>
</dbReference>
<evidence type="ECO:0000313" key="3">
    <source>
        <dbReference type="EMBL" id="RVW79901.1"/>
    </source>
</evidence>
<reference evidence="3 4" key="1">
    <citation type="journal article" date="2018" name="PLoS Genet.">
        <title>Population sequencing reveals clonal diversity and ancestral inbreeding in the grapevine cultivar Chardonnay.</title>
        <authorList>
            <person name="Roach M.J."/>
            <person name="Johnson D.L."/>
            <person name="Bohlmann J."/>
            <person name="van Vuuren H.J."/>
            <person name="Jones S.J."/>
            <person name="Pretorius I.S."/>
            <person name="Schmidt S.A."/>
            <person name="Borneman A.R."/>
        </authorList>
    </citation>
    <scope>NUCLEOTIDE SEQUENCE [LARGE SCALE GENOMIC DNA]</scope>
    <source>
        <strain evidence="4">cv. Chardonnay</strain>
        <tissue evidence="3">Leaf</tissue>
    </source>
</reference>
<dbReference type="SUPFAM" id="SSF56219">
    <property type="entry name" value="DNase I-like"/>
    <property type="match status" value="1"/>
</dbReference>
<dbReference type="AlphaFoldDB" id="A0A438H6H5"/>
<dbReference type="PANTHER" id="PTHR35218">
    <property type="entry name" value="RNASE H DOMAIN-CONTAINING PROTEIN"/>
    <property type="match status" value="1"/>
</dbReference>
<proteinExistence type="predicted"/>
<dbReference type="InterPro" id="IPR036691">
    <property type="entry name" value="Endo/exonu/phosph_ase_sf"/>
</dbReference>
<dbReference type="Pfam" id="PF03372">
    <property type="entry name" value="Exo_endo_phos"/>
    <property type="match status" value="1"/>
</dbReference>
<evidence type="ECO:0000259" key="2">
    <source>
        <dbReference type="Pfam" id="PF03372"/>
    </source>
</evidence>
<dbReference type="Proteomes" id="UP000288805">
    <property type="component" value="Unassembled WGS sequence"/>
</dbReference>
<comment type="caution">
    <text evidence="3">The sequence shown here is derived from an EMBL/GenBank/DDBJ whole genome shotgun (WGS) entry which is preliminary data.</text>
</comment>